<evidence type="ECO:0000256" key="1">
    <source>
        <dbReference type="SAM" id="MobiDB-lite"/>
    </source>
</evidence>
<dbReference type="Gramene" id="KOM37269">
    <property type="protein sequence ID" value="KOM37269"/>
    <property type="gene ID" value="LR48_Vigan03g065000"/>
</dbReference>
<feature type="region of interest" description="Disordered" evidence="1">
    <location>
        <begin position="58"/>
        <end position="85"/>
    </location>
</feature>
<dbReference type="EMBL" id="CM003373">
    <property type="protein sequence ID" value="KOM37269.1"/>
    <property type="molecule type" value="Genomic_DNA"/>
</dbReference>
<proteinExistence type="predicted"/>
<gene>
    <name evidence="2" type="ORF">LR48_Vigan03g065000</name>
</gene>
<feature type="compositionally biased region" description="Low complexity" evidence="1">
    <location>
        <begin position="61"/>
        <end position="73"/>
    </location>
</feature>
<evidence type="ECO:0000313" key="2">
    <source>
        <dbReference type="EMBL" id="KOM37269.1"/>
    </source>
</evidence>
<dbReference type="Proteomes" id="UP000053144">
    <property type="component" value="Chromosome 3"/>
</dbReference>
<protein>
    <recommendedName>
        <fullName evidence="4">Aminotransferase-like plant mobile domain-containing protein</fullName>
    </recommendedName>
</protein>
<reference evidence="3" key="1">
    <citation type="journal article" date="2015" name="Proc. Natl. Acad. Sci. U.S.A.">
        <title>Genome sequencing of adzuki bean (Vigna angularis) provides insight into high starch and low fat accumulation and domestication.</title>
        <authorList>
            <person name="Yang K."/>
            <person name="Tian Z."/>
            <person name="Chen C."/>
            <person name="Luo L."/>
            <person name="Zhao B."/>
            <person name="Wang Z."/>
            <person name="Yu L."/>
            <person name="Li Y."/>
            <person name="Sun Y."/>
            <person name="Li W."/>
            <person name="Chen Y."/>
            <person name="Li Y."/>
            <person name="Zhang Y."/>
            <person name="Ai D."/>
            <person name="Zhao J."/>
            <person name="Shang C."/>
            <person name="Ma Y."/>
            <person name="Wu B."/>
            <person name="Wang M."/>
            <person name="Gao L."/>
            <person name="Sun D."/>
            <person name="Zhang P."/>
            <person name="Guo F."/>
            <person name="Wang W."/>
            <person name="Li Y."/>
            <person name="Wang J."/>
            <person name="Varshney R.K."/>
            <person name="Wang J."/>
            <person name="Ling H.Q."/>
            <person name="Wan P."/>
        </authorList>
    </citation>
    <scope>NUCLEOTIDE SEQUENCE</scope>
    <source>
        <strain evidence="3">cv. Jingnong 6</strain>
    </source>
</reference>
<organism evidence="2 3">
    <name type="scientific">Phaseolus angularis</name>
    <name type="common">Azuki bean</name>
    <name type="synonym">Vigna angularis</name>
    <dbReference type="NCBI Taxonomy" id="3914"/>
    <lineage>
        <taxon>Eukaryota</taxon>
        <taxon>Viridiplantae</taxon>
        <taxon>Streptophyta</taxon>
        <taxon>Embryophyta</taxon>
        <taxon>Tracheophyta</taxon>
        <taxon>Spermatophyta</taxon>
        <taxon>Magnoliopsida</taxon>
        <taxon>eudicotyledons</taxon>
        <taxon>Gunneridae</taxon>
        <taxon>Pentapetalae</taxon>
        <taxon>rosids</taxon>
        <taxon>fabids</taxon>
        <taxon>Fabales</taxon>
        <taxon>Fabaceae</taxon>
        <taxon>Papilionoideae</taxon>
        <taxon>50 kb inversion clade</taxon>
        <taxon>NPAAA clade</taxon>
        <taxon>indigoferoid/millettioid clade</taxon>
        <taxon>Phaseoleae</taxon>
        <taxon>Vigna</taxon>
    </lineage>
</organism>
<evidence type="ECO:0000313" key="3">
    <source>
        <dbReference type="Proteomes" id="UP000053144"/>
    </source>
</evidence>
<sequence>MDTTHVPNLDRVLIPHMKLLADQMHGSHFRRSPRHRGAAAPCRASWIPFLANHTTSADGKSWPSPYTEPSSSSSPPPSPSTSTYICSHPWPPPPHVLQCTNLHPVEISLISLLFVLPFTLNPTIASITTTGMQRCELYSQTENLSTVLWLQKNVAKARNALARTVENGLGVGGLEVSFEESVVVKVGEMFNPKTTSLKDLMNKFDGLVLNDSIEVDVICRLYILVCFVVFYFPRKSRFVSNMPCLVLDDLDRLSHYDWGSVVHKYLVRSLNKCSKTILSGAIADSLSISGNAVVLQVEEDPSGQQADDDVEGNDEGVDHAVHEKGLGEVDEEPAGYEELCVKVK</sequence>
<name>A0A0L9U4D8_PHAAN</name>
<evidence type="ECO:0008006" key="4">
    <source>
        <dbReference type="Google" id="ProtNLM"/>
    </source>
</evidence>
<dbReference type="AlphaFoldDB" id="A0A0L9U4D8"/>
<accession>A0A0L9U4D8</accession>